<dbReference type="Proteomes" id="UP000630097">
    <property type="component" value="Unassembled WGS sequence"/>
</dbReference>
<reference evidence="1 2" key="1">
    <citation type="submission" date="2021-01" db="EMBL/GenBank/DDBJ databases">
        <title>Whole genome shotgun sequence of Planotetraspora kaengkrachanensis NBRC 104272.</title>
        <authorList>
            <person name="Komaki H."/>
            <person name="Tamura T."/>
        </authorList>
    </citation>
    <scope>NUCLEOTIDE SEQUENCE [LARGE SCALE GENOMIC DNA]</scope>
    <source>
        <strain evidence="1 2">NBRC 104272</strain>
    </source>
</reference>
<evidence type="ECO:0000313" key="2">
    <source>
        <dbReference type="Proteomes" id="UP000630097"/>
    </source>
</evidence>
<dbReference type="EMBL" id="BONV01000017">
    <property type="protein sequence ID" value="GIG80861.1"/>
    <property type="molecule type" value="Genomic_DNA"/>
</dbReference>
<accession>A0A8J3PTR1</accession>
<sequence>MAVNWRGPTDLVERLPQPLERQVRNRRLMELGQHENEVLAVEAQTSRSRLPLHCVRAAVVEAAPAVSDVIRWQLDPDRRAVRPEDRKPRGSNFITS</sequence>
<keyword evidence="2" id="KW-1185">Reference proteome</keyword>
<dbReference type="AlphaFoldDB" id="A0A8J3PTR1"/>
<proteinExistence type="predicted"/>
<gene>
    <name evidence="1" type="ORF">Pka01_39880</name>
</gene>
<evidence type="ECO:0000313" key="1">
    <source>
        <dbReference type="EMBL" id="GIG80861.1"/>
    </source>
</evidence>
<comment type="caution">
    <text evidence="1">The sequence shown here is derived from an EMBL/GenBank/DDBJ whole genome shotgun (WGS) entry which is preliminary data.</text>
</comment>
<protein>
    <submittedName>
        <fullName evidence="1">Uncharacterized protein</fullName>
    </submittedName>
</protein>
<organism evidence="1 2">
    <name type="scientific">Planotetraspora kaengkrachanensis</name>
    <dbReference type="NCBI Taxonomy" id="575193"/>
    <lineage>
        <taxon>Bacteria</taxon>
        <taxon>Bacillati</taxon>
        <taxon>Actinomycetota</taxon>
        <taxon>Actinomycetes</taxon>
        <taxon>Streptosporangiales</taxon>
        <taxon>Streptosporangiaceae</taxon>
        <taxon>Planotetraspora</taxon>
    </lineage>
</organism>
<name>A0A8J3PTR1_9ACTN</name>